<evidence type="ECO:0000259" key="4">
    <source>
        <dbReference type="PROSITE" id="PS50893"/>
    </source>
</evidence>
<keyword evidence="1" id="KW-0813">Transport</keyword>
<dbReference type="EMBL" id="RSCL01000033">
    <property type="protein sequence ID" value="RUS97381.1"/>
    <property type="molecule type" value="Genomic_DNA"/>
</dbReference>
<dbReference type="InterPro" id="IPR003439">
    <property type="entry name" value="ABC_transporter-like_ATP-bd"/>
</dbReference>
<dbReference type="PROSITE" id="PS50893">
    <property type="entry name" value="ABC_TRANSPORTER_2"/>
    <property type="match status" value="1"/>
</dbReference>
<dbReference type="InterPro" id="IPR032823">
    <property type="entry name" value="BCA_ABC_TP_C"/>
</dbReference>
<dbReference type="Pfam" id="PF12399">
    <property type="entry name" value="BCA_ABC_TP_C"/>
    <property type="match status" value="1"/>
</dbReference>
<reference evidence="5" key="2">
    <citation type="journal article" date="2019" name="Genome Biol. Evol.">
        <title>Day and night: Metabolic profiles and evolutionary relationships of six axenic non-marine cyanobacteria.</title>
        <authorList>
            <person name="Will S.E."/>
            <person name="Henke P."/>
            <person name="Boedeker C."/>
            <person name="Huang S."/>
            <person name="Brinkmann H."/>
            <person name="Rohde M."/>
            <person name="Jarek M."/>
            <person name="Friedl T."/>
            <person name="Seufert S."/>
            <person name="Schumacher M."/>
            <person name="Overmann J."/>
            <person name="Neumann-Schaal M."/>
            <person name="Petersen J."/>
        </authorList>
    </citation>
    <scope>NUCLEOTIDE SEQUENCE [LARGE SCALE GENOMIC DNA]</scope>
    <source>
        <strain evidence="5">PCC 7102</strain>
    </source>
</reference>
<gene>
    <name evidence="5" type="ORF">DSM106972_084840</name>
</gene>
<dbReference type="SUPFAM" id="SSF52540">
    <property type="entry name" value="P-loop containing nucleoside triphosphate hydrolases"/>
    <property type="match status" value="1"/>
</dbReference>
<dbReference type="AlphaFoldDB" id="A0A3S1BZ95"/>
<dbReference type="CDD" id="cd03219">
    <property type="entry name" value="ABC_Mj1267_LivG_branched"/>
    <property type="match status" value="1"/>
</dbReference>
<dbReference type="GO" id="GO:1903806">
    <property type="term" value="P:L-isoleucine import across plasma membrane"/>
    <property type="evidence" value="ECO:0007669"/>
    <property type="project" value="TreeGrafter"/>
</dbReference>
<dbReference type="Proteomes" id="UP000271624">
    <property type="component" value="Unassembled WGS sequence"/>
</dbReference>
<evidence type="ECO:0000256" key="1">
    <source>
        <dbReference type="ARBA" id="ARBA00022448"/>
    </source>
</evidence>
<reference evidence="5" key="1">
    <citation type="submission" date="2018-12" db="EMBL/GenBank/DDBJ databases">
        <authorList>
            <person name="Will S."/>
            <person name="Neumann-Schaal M."/>
            <person name="Henke P."/>
        </authorList>
    </citation>
    <scope>NUCLEOTIDE SEQUENCE</scope>
    <source>
        <strain evidence="5">PCC 7102</strain>
    </source>
</reference>
<name>A0A3S1BZ95_9CYAN</name>
<dbReference type="GO" id="GO:0005886">
    <property type="term" value="C:plasma membrane"/>
    <property type="evidence" value="ECO:0007669"/>
    <property type="project" value="TreeGrafter"/>
</dbReference>
<dbReference type="GO" id="GO:0015192">
    <property type="term" value="F:L-phenylalanine transmembrane transporter activity"/>
    <property type="evidence" value="ECO:0007669"/>
    <property type="project" value="TreeGrafter"/>
</dbReference>
<dbReference type="InterPro" id="IPR051120">
    <property type="entry name" value="ABC_AA/LPS_Transport"/>
</dbReference>
<dbReference type="Gene3D" id="3.40.50.300">
    <property type="entry name" value="P-loop containing nucleotide triphosphate hydrolases"/>
    <property type="match status" value="1"/>
</dbReference>
<dbReference type="InterPro" id="IPR027417">
    <property type="entry name" value="P-loop_NTPase"/>
</dbReference>
<dbReference type="PROSITE" id="PS00211">
    <property type="entry name" value="ABC_TRANSPORTER_1"/>
    <property type="match status" value="1"/>
</dbReference>
<comment type="caution">
    <text evidence="5">The sequence shown here is derived from an EMBL/GenBank/DDBJ whole genome shotgun (WGS) entry which is preliminary data.</text>
</comment>
<organism evidence="5 6">
    <name type="scientific">Dulcicalothrix desertica PCC 7102</name>
    <dbReference type="NCBI Taxonomy" id="232991"/>
    <lineage>
        <taxon>Bacteria</taxon>
        <taxon>Bacillati</taxon>
        <taxon>Cyanobacteriota</taxon>
        <taxon>Cyanophyceae</taxon>
        <taxon>Nostocales</taxon>
        <taxon>Calotrichaceae</taxon>
        <taxon>Dulcicalothrix</taxon>
    </lineage>
</organism>
<dbReference type="GO" id="GO:0042941">
    <property type="term" value="P:D-alanine transmembrane transport"/>
    <property type="evidence" value="ECO:0007669"/>
    <property type="project" value="TreeGrafter"/>
</dbReference>
<dbReference type="InterPro" id="IPR017871">
    <property type="entry name" value="ABC_transporter-like_CS"/>
</dbReference>
<dbReference type="InterPro" id="IPR003593">
    <property type="entry name" value="AAA+_ATPase"/>
</dbReference>
<keyword evidence="6" id="KW-1185">Reference proteome</keyword>
<dbReference type="GO" id="GO:1903805">
    <property type="term" value="P:L-valine import across plasma membrane"/>
    <property type="evidence" value="ECO:0007669"/>
    <property type="project" value="TreeGrafter"/>
</dbReference>
<keyword evidence="2" id="KW-0547">Nucleotide-binding</keyword>
<dbReference type="FunFam" id="3.40.50.300:FF:000421">
    <property type="entry name" value="Branched-chain amino acid ABC transporter ATP-binding protein"/>
    <property type="match status" value="1"/>
</dbReference>
<dbReference type="PANTHER" id="PTHR45772:SF7">
    <property type="entry name" value="AMINO ACID ABC TRANSPORTER ATP-BINDING PROTEIN"/>
    <property type="match status" value="1"/>
</dbReference>
<proteinExistence type="predicted"/>
<evidence type="ECO:0000256" key="3">
    <source>
        <dbReference type="ARBA" id="ARBA00022840"/>
    </source>
</evidence>
<feature type="domain" description="ABC transporter" evidence="4">
    <location>
        <begin position="11"/>
        <end position="260"/>
    </location>
</feature>
<evidence type="ECO:0000313" key="6">
    <source>
        <dbReference type="Proteomes" id="UP000271624"/>
    </source>
</evidence>
<dbReference type="SMART" id="SM00382">
    <property type="entry name" value="AAA"/>
    <property type="match status" value="1"/>
</dbReference>
<dbReference type="GO" id="GO:0015808">
    <property type="term" value="P:L-alanine transport"/>
    <property type="evidence" value="ECO:0007669"/>
    <property type="project" value="TreeGrafter"/>
</dbReference>
<dbReference type="Pfam" id="PF00005">
    <property type="entry name" value="ABC_tran"/>
    <property type="match status" value="1"/>
</dbReference>
<dbReference type="GO" id="GO:0005304">
    <property type="term" value="F:L-valine transmembrane transporter activity"/>
    <property type="evidence" value="ECO:0007669"/>
    <property type="project" value="TreeGrafter"/>
</dbReference>
<evidence type="ECO:0000313" key="5">
    <source>
        <dbReference type="EMBL" id="RUS97381.1"/>
    </source>
</evidence>
<keyword evidence="3 5" id="KW-0067">ATP-binding</keyword>
<protein>
    <submittedName>
        <fullName evidence="5">ABC transporter ATP-binding protein</fullName>
    </submittedName>
</protein>
<dbReference type="PANTHER" id="PTHR45772">
    <property type="entry name" value="CONSERVED COMPONENT OF ABC TRANSPORTER FOR NATURAL AMINO ACIDS-RELATED"/>
    <property type="match status" value="1"/>
</dbReference>
<accession>A0A3S1BZ95</accession>
<dbReference type="GO" id="GO:0005524">
    <property type="term" value="F:ATP binding"/>
    <property type="evidence" value="ECO:0007669"/>
    <property type="project" value="UniProtKB-KW"/>
</dbReference>
<dbReference type="GO" id="GO:0016887">
    <property type="term" value="F:ATP hydrolysis activity"/>
    <property type="evidence" value="ECO:0007669"/>
    <property type="project" value="InterPro"/>
</dbReference>
<sequence length="261" mass="28888">MMAVEPKVAILEAQQLTMRFGGLTAVNQVDFVLEKGSIASLIGPNGAGKTTFFNMLTGIYSPSAGRLWLYDRDITGLKPDELTKLGVARTFQNIRLFNNMTVLDNVLVGMHSKLKANLVGTLLRPPAVVQEEANARKKALYWLEYAGLAKSRTFELAKNLSYGEQRRLEIARALASEPQLLLLDEPTAGMNPKETGELTAFMQQIRSELQLTILLIEHDMKLVMGISDYITVLANGKKISEGTPNHVRQDPLVIEAYLGKE</sequence>
<evidence type="ECO:0000256" key="2">
    <source>
        <dbReference type="ARBA" id="ARBA00022741"/>
    </source>
</evidence>
<dbReference type="GO" id="GO:0015188">
    <property type="term" value="F:L-isoleucine transmembrane transporter activity"/>
    <property type="evidence" value="ECO:0007669"/>
    <property type="project" value="TreeGrafter"/>
</dbReference>